<dbReference type="HOGENOM" id="CLU_3045418_0_0_3"/>
<reference evidence="1 2" key="1">
    <citation type="submission" date="2012-06" db="EMBL/GenBank/DDBJ databases">
        <title>Finished chromosome of genome of Microcoleus sp. PCC 7113.</title>
        <authorList>
            <consortium name="US DOE Joint Genome Institute"/>
            <person name="Gugger M."/>
            <person name="Coursin T."/>
            <person name="Rippka R."/>
            <person name="Tandeau De Marsac N."/>
            <person name="Huntemann M."/>
            <person name="Wei C.-L."/>
            <person name="Han J."/>
            <person name="Detter J.C."/>
            <person name="Han C."/>
            <person name="Tapia R."/>
            <person name="Chen A."/>
            <person name="Kyrpides N."/>
            <person name="Mavromatis K."/>
            <person name="Markowitz V."/>
            <person name="Szeto E."/>
            <person name="Ivanova N."/>
            <person name="Pagani I."/>
            <person name="Pati A."/>
            <person name="Goodwin L."/>
            <person name="Nordberg H.P."/>
            <person name="Cantor M.N."/>
            <person name="Hua S.X."/>
            <person name="Woyke T."/>
            <person name="Kerfeld C.A."/>
        </authorList>
    </citation>
    <scope>NUCLEOTIDE SEQUENCE [LARGE SCALE GENOMIC DNA]</scope>
    <source>
        <strain evidence="1 2">PCC 7113</strain>
    </source>
</reference>
<name>K9WJ24_9CYAN</name>
<dbReference type="AlphaFoldDB" id="K9WJ24"/>
<sequence>MANPLSRLCLKKEIFVKVDCVRNKARKRAATTQKRVFGFTPQEDVLAPMGRLPV</sequence>
<dbReference type="EMBL" id="CP003630">
    <property type="protein sequence ID" value="AFZ19811.1"/>
    <property type="molecule type" value="Genomic_DNA"/>
</dbReference>
<proteinExistence type="predicted"/>
<accession>K9WJ24</accession>
<organism evidence="1 2">
    <name type="scientific">Allocoleopsis franciscana PCC 7113</name>
    <dbReference type="NCBI Taxonomy" id="1173027"/>
    <lineage>
        <taxon>Bacteria</taxon>
        <taxon>Bacillati</taxon>
        <taxon>Cyanobacteriota</taxon>
        <taxon>Cyanophyceae</taxon>
        <taxon>Coleofasciculales</taxon>
        <taxon>Coleofasciculaceae</taxon>
        <taxon>Allocoleopsis</taxon>
        <taxon>Allocoleopsis franciscana</taxon>
    </lineage>
</organism>
<dbReference type="STRING" id="1173027.Mic7113_4109"/>
<evidence type="ECO:0000313" key="1">
    <source>
        <dbReference type="EMBL" id="AFZ19811.1"/>
    </source>
</evidence>
<keyword evidence="2" id="KW-1185">Reference proteome</keyword>
<protein>
    <submittedName>
        <fullName evidence="1">Uncharacterized protein</fullName>
    </submittedName>
</protein>
<dbReference type="KEGG" id="mic:Mic7113_4109"/>
<dbReference type="Proteomes" id="UP000010471">
    <property type="component" value="Chromosome"/>
</dbReference>
<evidence type="ECO:0000313" key="2">
    <source>
        <dbReference type="Proteomes" id="UP000010471"/>
    </source>
</evidence>
<gene>
    <name evidence="1" type="ORF">Mic7113_4109</name>
</gene>